<evidence type="ECO:0000313" key="6">
    <source>
        <dbReference type="Proteomes" id="UP001152087"/>
    </source>
</evidence>
<protein>
    <recommendedName>
        <fullName evidence="7">NACHT domain-containing protein</fullName>
    </recommendedName>
</protein>
<evidence type="ECO:0000313" key="5">
    <source>
        <dbReference type="EMBL" id="KAJ4176703.1"/>
    </source>
</evidence>
<evidence type="ECO:0008006" key="7">
    <source>
        <dbReference type="Google" id="ProtNLM"/>
    </source>
</evidence>
<evidence type="ECO:0000256" key="2">
    <source>
        <dbReference type="SAM" id="MobiDB-lite"/>
    </source>
</evidence>
<dbReference type="Pfam" id="PF25053">
    <property type="entry name" value="DUF7791"/>
    <property type="match status" value="1"/>
</dbReference>
<evidence type="ECO:0000259" key="4">
    <source>
        <dbReference type="Pfam" id="PF25053"/>
    </source>
</evidence>
<feature type="domain" description="DUF7791" evidence="4">
    <location>
        <begin position="551"/>
        <end position="687"/>
    </location>
</feature>
<feature type="region of interest" description="Disordered" evidence="2">
    <location>
        <begin position="748"/>
        <end position="776"/>
    </location>
</feature>
<keyword evidence="1" id="KW-0677">Repeat</keyword>
<dbReference type="Pfam" id="PF24883">
    <property type="entry name" value="NPHP3_N"/>
    <property type="match status" value="1"/>
</dbReference>
<feature type="domain" description="Nephrocystin 3-like N-terminal" evidence="3">
    <location>
        <begin position="255"/>
        <end position="436"/>
    </location>
</feature>
<evidence type="ECO:0000259" key="3">
    <source>
        <dbReference type="Pfam" id="PF24883"/>
    </source>
</evidence>
<keyword evidence="6" id="KW-1185">Reference proteome</keyword>
<gene>
    <name evidence="5" type="ORF">NW755_014269</name>
</gene>
<dbReference type="Proteomes" id="UP001152087">
    <property type="component" value="Unassembled WGS sequence"/>
</dbReference>
<dbReference type="SUPFAM" id="SSF52540">
    <property type="entry name" value="P-loop containing nucleoside triphosphate hydrolases"/>
    <property type="match status" value="1"/>
</dbReference>
<name>A0A9W8QR61_9HYPO</name>
<dbReference type="InterPro" id="IPR027417">
    <property type="entry name" value="P-loop_NTPase"/>
</dbReference>
<dbReference type="PANTHER" id="PTHR10039">
    <property type="entry name" value="AMELOGENIN"/>
    <property type="match status" value="1"/>
</dbReference>
<accession>A0A9W8QR61</accession>
<dbReference type="InterPro" id="IPR056884">
    <property type="entry name" value="NPHP3-like_N"/>
</dbReference>
<proteinExistence type="predicted"/>
<comment type="caution">
    <text evidence="5">The sequence shown here is derived from an EMBL/GenBank/DDBJ whole genome shotgun (WGS) entry which is preliminary data.</text>
</comment>
<reference evidence="5" key="1">
    <citation type="submission" date="2022-09" db="EMBL/GenBank/DDBJ databases">
        <title>Fusarium specimens isolated from Avocado Roots.</title>
        <authorList>
            <person name="Stajich J."/>
            <person name="Roper C."/>
            <person name="Heimlech-Rivalta G."/>
        </authorList>
    </citation>
    <scope>NUCLEOTIDE SEQUENCE</scope>
    <source>
        <strain evidence="5">A02</strain>
    </source>
</reference>
<organism evidence="5 6">
    <name type="scientific">Fusarium falciforme</name>
    <dbReference type="NCBI Taxonomy" id="195108"/>
    <lineage>
        <taxon>Eukaryota</taxon>
        <taxon>Fungi</taxon>
        <taxon>Dikarya</taxon>
        <taxon>Ascomycota</taxon>
        <taxon>Pezizomycotina</taxon>
        <taxon>Sordariomycetes</taxon>
        <taxon>Hypocreomycetidae</taxon>
        <taxon>Hypocreales</taxon>
        <taxon>Nectriaceae</taxon>
        <taxon>Fusarium</taxon>
        <taxon>Fusarium solani species complex</taxon>
    </lineage>
</organism>
<evidence type="ECO:0000256" key="1">
    <source>
        <dbReference type="ARBA" id="ARBA00022737"/>
    </source>
</evidence>
<dbReference type="OrthoDB" id="443402at2759"/>
<dbReference type="PANTHER" id="PTHR10039:SF5">
    <property type="entry name" value="NACHT DOMAIN-CONTAINING PROTEIN"/>
    <property type="match status" value="1"/>
</dbReference>
<dbReference type="Gene3D" id="3.40.50.300">
    <property type="entry name" value="P-loop containing nucleotide triphosphate hydrolases"/>
    <property type="match status" value="1"/>
</dbReference>
<dbReference type="AlphaFoldDB" id="A0A9W8QR61"/>
<sequence>MEALAAVALAGNILQFVETTKKLISATGQLSHLGSSEEHIELSSLVHELQGWVLRVTPRDPPQGVKLSEEEKSIRALGVQCNQVANQLLGVLESLKSKNDSGNFGYIESFYLALLGEWKKGEIDALLARLDRIGDNIQKHLASYDSKQILGRLDDLESENRRLEAHRTGEIQGLRKQFDELFSGIKDALQKEDSREHTIAALLSAAAQGSRYSAEQMILEHIRFESINDRHDTIRVAHKQTLSWLFSTGERRSPATFDDWLVSDDDIYWVSGKPGSGKSTLLKFLSRHSQTMAKLDIWAKQKRLIHAEYFFWNAGKQKLQKSQEGLLRSLVYQILRQCPEMIPKAYPNTWRLCFPEDMVAPYEGSGSTSSSAIIPLSVKGLLATLRVIGATALESESKLCFFIDGLDEYEGKPSDMIDMVRILQTLPNVKLCLSSRAWNEFRQAFGKEGTRMLYMEDFNRDDISSYVYDTFARDENYQQLEDRDTSGKALVDEIVEAANGVFLWVYLVVRSFQEGLLNCDRILDLRRRLDALPKDLNEYFERILLSDVADFYHGQSAEMFSVTLEGAEDLPLIAYWFMGNQGPSDALTLEPNPLSPQKLNQRFKAVKTQLNACCKGLLEVQDLPPRAEEASLPSIVLFNRKVNFLHRTVRDFLLLDDTQRILQRWYSPAFDPHESICRALLADIKVAPVGREYWGGGGPVSRLCDLFYHHAHILASRNWVSSVPELCNSLDTVLDLRGAKDLKKNEVFHDEKPLEDQASESTQQIPESQRDVDSDDLRTRIRRSLGKIPSKWPKKK</sequence>
<dbReference type="InterPro" id="IPR056693">
    <property type="entry name" value="DUF7791"/>
</dbReference>
<dbReference type="EMBL" id="JAOQAV010000162">
    <property type="protein sequence ID" value="KAJ4176703.1"/>
    <property type="molecule type" value="Genomic_DNA"/>
</dbReference>